<reference evidence="4 5" key="1">
    <citation type="journal article" date="2011" name="Science">
        <title>Drosophila microbiome modulates host developmental and metabolic homeostasis via insulin signaling.</title>
        <authorList>
            <person name="Shin S.C."/>
            <person name="Kim S.H."/>
            <person name="You H."/>
            <person name="Kim B."/>
            <person name="Kim A.C."/>
            <person name="Lee K.A."/>
            <person name="Yoon J.H."/>
            <person name="Ryu J.H."/>
            <person name="Lee W.J."/>
        </authorList>
    </citation>
    <scope>NUCLEOTIDE SEQUENCE [LARGE SCALE GENOMIC DNA]</scope>
    <source>
        <strain evidence="4 5">DM001</strain>
    </source>
</reference>
<protein>
    <submittedName>
        <fullName evidence="4">Lytic Transglycosylase</fullName>
    </submittedName>
</protein>
<dbReference type="AlphaFoldDB" id="F1YT35"/>
<organism evidence="4 5">
    <name type="scientific">Acetobacter pomorum DM001</name>
    <dbReference type="NCBI Taxonomy" id="945681"/>
    <lineage>
        <taxon>Bacteria</taxon>
        <taxon>Pseudomonadati</taxon>
        <taxon>Pseudomonadota</taxon>
        <taxon>Alphaproteobacteria</taxon>
        <taxon>Acetobacterales</taxon>
        <taxon>Acetobacteraceae</taxon>
        <taxon>Acetobacter</taxon>
    </lineage>
</organism>
<evidence type="ECO:0000256" key="1">
    <source>
        <dbReference type="ARBA" id="ARBA00009387"/>
    </source>
</evidence>
<feature type="domain" description="Transglycosylase SLT" evidence="3">
    <location>
        <begin position="515"/>
        <end position="609"/>
    </location>
</feature>
<evidence type="ECO:0000313" key="4">
    <source>
        <dbReference type="EMBL" id="EGE48059.1"/>
    </source>
</evidence>
<proteinExistence type="inferred from homology"/>
<dbReference type="EMBL" id="AEUP01000023">
    <property type="protein sequence ID" value="EGE48059.1"/>
    <property type="molecule type" value="Genomic_DNA"/>
</dbReference>
<comment type="caution">
    <text evidence="4">The sequence shown here is derived from an EMBL/GenBank/DDBJ whole genome shotgun (WGS) entry which is preliminary data.</text>
</comment>
<dbReference type="Pfam" id="PF01464">
    <property type="entry name" value="SLT"/>
    <property type="match status" value="1"/>
</dbReference>
<dbReference type="Gene3D" id="1.10.530.10">
    <property type="match status" value="1"/>
</dbReference>
<evidence type="ECO:0000259" key="3">
    <source>
        <dbReference type="Pfam" id="PF01464"/>
    </source>
</evidence>
<feature type="coiled-coil region" evidence="2">
    <location>
        <begin position="38"/>
        <end position="142"/>
    </location>
</feature>
<dbReference type="SUPFAM" id="SSF53955">
    <property type="entry name" value="Lysozyme-like"/>
    <property type="match status" value="1"/>
</dbReference>
<evidence type="ECO:0000256" key="2">
    <source>
        <dbReference type="SAM" id="Coils"/>
    </source>
</evidence>
<comment type="similarity">
    <text evidence="1">Belongs to the virb1 family.</text>
</comment>
<evidence type="ECO:0000313" key="5">
    <source>
        <dbReference type="Proteomes" id="UP000018454"/>
    </source>
</evidence>
<name>F1YT35_9PROT</name>
<dbReference type="Proteomes" id="UP000018454">
    <property type="component" value="Unassembled WGS sequence"/>
</dbReference>
<dbReference type="InterPro" id="IPR008258">
    <property type="entry name" value="Transglycosylase_SLT_dom_1"/>
</dbReference>
<keyword evidence="2" id="KW-0175">Coiled coil</keyword>
<dbReference type="InterPro" id="IPR023346">
    <property type="entry name" value="Lysozyme-like_dom_sf"/>
</dbReference>
<sequence length="707" mass="77288">MRMFVMPDNDDSFIEAGIRFTFDPEGFLRGSAEAQDALESTLAEMINFRREAQKQEQQLKDAIPGIASALGASVDEVKDAIKDLKKSEQEAAKETARVQKEESRNALAEKRRAVREEEQLARQQQREEMARLRERQQAIREIRDTALAAVGATSLIGGTRNIVGMVGNVAANGANVLNMAGKTGFSAREILAVGEAGALTPGSSRQEALQSMNALAQARTEVHLNGQSQLTDLLANRYGVHISHIMNGSYETSMQHIIADLRRRGHSEQSLIAILEQSGLTSGGWSNEVLRGQDMHQRIQQGYSLTRHMADNLQQMEKVDEQMKHLGEMWVQFKKDIAIDMLPAMESVSGLLEKADKLAVEHPDAARHLTEIAAVITALSPILAGIGGVVGTTAILKLALSKGGCGCARNGKEETGTLEESSANISEDAAKKQALRKSEKEVERRASTGLLSRLLMGGNYAFDLYAFSEYFPHAASWLLGQGWDNEHPTTFHGNAKGLPQHLTPDMRNKQMHLSELEKKYGLPAGMLDGMWAKESSRGLHAGKSRAGALGDFQIMPDVAAASGIDPNNFYQSAEYAAKRMHGNMVQYGTIAAALAEYNWGGGNLKKDMSLHGGDWQRYAPNETQDYISSISRFVSASQQIHAMNKQVNASRAIRGGAVHTDNRQTTTMTMHVQNVNVRANDPQQMVQKVAQSNNHMLTAASVDTGVM</sequence>
<gene>
    <name evidence="4" type="ORF">APO_1095</name>
</gene>
<accession>F1YT35</accession>